<protein>
    <submittedName>
        <fullName evidence="1">Uncharacterized protein</fullName>
    </submittedName>
</protein>
<dbReference type="Proteomes" id="UP000032141">
    <property type="component" value="Chromosome C3"/>
</dbReference>
<organism evidence="1 2">
    <name type="scientific">Brassica oleracea var. oleracea</name>
    <dbReference type="NCBI Taxonomy" id="109376"/>
    <lineage>
        <taxon>Eukaryota</taxon>
        <taxon>Viridiplantae</taxon>
        <taxon>Streptophyta</taxon>
        <taxon>Embryophyta</taxon>
        <taxon>Tracheophyta</taxon>
        <taxon>Spermatophyta</taxon>
        <taxon>Magnoliopsida</taxon>
        <taxon>eudicotyledons</taxon>
        <taxon>Gunneridae</taxon>
        <taxon>Pentapetalae</taxon>
        <taxon>rosids</taxon>
        <taxon>malvids</taxon>
        <taxon>Brassicales</taxon>
        <taxon>Brassicaceae</taxon>
        <taxon>Brassiceae</taxon>
        <taxon>Brassica</taxon>
    </lineage>
</organism>
<sequence>MRHLPFFFLTTTGLANHSGYRTSVMKPASRSLSTSSFTALDRSGPSFRRFCRMGLNVGSTCSS</sequence>
<evidence type="ECO:0000313" key="2">
    <source>
        <dbReference type="Proteomes" id="UP000032141"/>
    </source>
</evidence>
<dbReference type="HOGENOM" id="CLU_2888861_0_0_1"/>
<reference evidence="1 2" key="1">
    <citation type="journal article" date="2014" name="Genome Biol.">
        <title>Transcriptome and methylome profiling reveals relics of genome dominance in the mesopolyploid Brassica oleracea.</title>
        <authorList>
            <person name="Parkin I.A."/>
            <person name="Koh C."/>
            <person name="Tang H."/>
            <person name="Robinson S.J."/>
            <person name="Kagale S."/>
            <person name="Clarke W.E."/>
            <person name="Town C.D."/>
            <person name="Nixon J."/>
            <person name="Krishnakumar V."/>
            <person name="Bidwell S.L."/>
            <person name="Denoeud F."/>
            <person name="Belcram H."/>
            <person name="Links M.G."/>
            <person name="Just J."/>
            <person name="Clarke C."/>
            <person name="Bender T."/>
            <person name="Huebert T."/>
            <person name="Mason A.S."/>
            <person name="Pires J.C."/>
            <person name="Barker G."/>
            <person name="Moore J."/>
            <person name="Walley P.G."/>
            <person name="Manoli S."/>
            <person name="Batley J."/>
            <person name="Edwards D."/>
            <person name="Nelson M.N."/>
            <person name="Wang X."/>
            <person name="Paterson A.H."/>
            <person name="King G."/>
            <person name="Bancroft I."/>
            <person name="Chalhoub B."/>
            <person name="Sharpe A.G."/>
        </authorList>
    </citation>
    <scope>NUCLEOTIDE SEQUENCE</scope>
    <source>
        <strain evidence="1 2">cv. TO1000</strain>
    </source>
</reference>
<dbReference type="EnsemblPlants" id="Bo3g134240.1">
    <property type="protein sequence ID" value="Bo3g134240.1"/>
    <property type="gene ID" value="Bo3g134240"/>
</dbReference>
<evidence type="ECO:0000313" key="1">
    <source>
        <dbReference type="EnsemblPlants" id="Bo3g134240.1"/>
    </source>
</evidence>
<name>A0A0D3BHQ8_BRAOL</name>
<accession>A0A0D3BHQ8</accession>
<proteinExistence type="predicted"/>
<reference evidence="1" key="2">
    <citation type="submission" date="2015-03" db="UniProtKB">
        <authorList>
            <consortium name="EnsemblPlants"/>
        </authorList>
    </citation>
    <scope>IDENTIFICATION</scope>
</reference>
<dbReference type="Gramene" id="Bo3g134240.1">
    <property type="protein sequence ID" value="Bo3g134240.1"/>
    <property type="gene ID" value="Bo3g134240"/>
</dbReference>
<keyword evidence="2" id="KW-1185">Reference proteome</keyword>
<dbReference type="AlphaFoldDB" id="A0A0D3BHQ8"/>